<evidence type="ECO:0000256" key="1">
    <source>
        <dbReference type="ARBA" id="ARBA00022729"/>
    </source>
</evidence>
<dbReference type="EMBL" id="AP024702">
    <property type="protein sequence ID" value="BCX49021.1"/>
    <property type="molecule type" value="Genomic_DNA"/>
</dbReference>
<sequence length="1593" mass="158651">MVNGGSWVGGVAPTASDTAVFDDTFTATGSQFTGGQLEWGGLRVEGTTVTSRINLNNGGTNWVGVGAGGIDMSAAPRDLLVASFHVSDDQVWNIPSGRTLEMGLRSDNSPNNRRFDGPGNVIVTGDGLVRINGDGSDGILWQGNLTVQSGATVQMEAPEAYGLTGNGSSVTVEAGGTLINTANINVRGEAVFLAGDGDGGGAFQHTGPNAQQLFSDVTLTADASVGGTGRFDIGLNGVDPPSTVILDLAGFTLTRTGSSQTQIKGGTVSAGNLDIVSGVIGLEGGVTLAGGGMGTITVRNGGELRVYRGLNAVLSTIERDIIFEGGALFQWTGVNSAEAVDETIGAPVTLTGDAEIEIDGGAGSVLEFSNAISESGGSFGILKTSPNTLLLSNANTFTGLTDVSAGTLQVDGSLAGPASVAVGAVLGGSGSIDGLVSVAGDLYLDGTAGATGGLANSASGAVIDPAGPGVIGAIDTASLDLNNADLYFDLNGLASTDTLTIAADGAFLASGLTFVYVDEFAEWEVGDYPLIQYSGATTPPDPDPTVYLDLQTDLGHATGSLVDTGSAIVLRITAVPPSVWDGAVDANWDLATLNWQSTDGLFVTGDVAFFDDTASGTTDVNLDLLVEPGSVTLNHSTNDYTITSAAGTGDISGPLTTLVKNGTGTATIATKNSFGGGTMINDGTLFLSRSVDLGGGPIIVEDAALGTGPIEINAPGVFQVAVNASLPNIISGDGAVLKSHPTSGTYTTFAGANTYTGLTTIENGSLAIGDPTALGDVSAGTIVEDAARLAIGNPLPNGSTVSEPVTLVGGPTTALPDFHVLNSRTGIIWDATLSVEGDSILAFDAGTSIDFAAATALDYSGGGSGANVIFQGDGLAGVSGSIDLGTGSISHEGTGTLTLSAGSHSFVDTTVVEGTVALTGDGQLGSGINSAASGAFFGLEGTLNAPLTAVLTGDGTLIKTGGGVAELGVAHNLAGGTQLDDGLILVGSDGLLGTGQIFINGGSVAPADATPRTFANPVLIGDNPAFGDVSGTYPAAMTFTGDIDFAAATRTVRIYNPTTWTGTSGTAPGQGGIQVKNGLATLTVQGDANWDGILEVREGSIVIDGASLVSGDAIRVMCILNGGTSEFSVINGGSAEITNANANLRLGYGVSDPTSTNDATIAGDLILTAGGGGGKVQLGTNSASTTLNLLSGGNIFCAAVQDLDAAAATTVNLDGGTFTVIVDGANSALNGFMEGLDAVNVLDGGVFIDTNGNDARLNQGMLAGGGGTGGLTKQGAGNLTLGGANSYGGSTVVEAGTLTLLSPGTSGTGTVDVQSGAILAGDGTASGDATITGTISPGTSVGALTVAGELTFGPDSSYDWEVSDWLAFIAGTDYDTIGADSLNITATMANPVTINVADLALANFSETTTTFTLVTTASGITGFSANAFVVDGAAFAVSTGALGTWAVQQNGNDLELVYTAGVANDYDTWAGLYGLDPNTDGAPGEDPDMDGLTNEEEYAFGLDPTDPSDVNPIKAPLTKAGGTFTYTRRDPNETGLTYTTETSTDLAGWPDDLGAVENVDSDTGAPYHIQTVTVTVTPALLANPALFARVSAE</sequence>
<dbReference type="InterPro" id="IPR013425">
    <property type="entry name" value="Autotrns_rpt"/>
</dbReference>
<dbReference type="SUPFAM" id="SSF51126">
    <property type="entry name" value="Pectin lyase-like"/>
    <property type="match status" value="2"/>
</dbReference>
<evidence type="ECO:0000313" key="2">
    <source>
        <dbReference type="EMBL" id="BCX49021.1"/>
    </source>
</evidence>
<keyword evidence="1" id="KW-0732">Signal</keyword>
<gene>
    <name evidence="2" type="ORF">HAHE_29290</name>
</gene>
<keyword evidence="3" id="KW-1185">Reference proteome</keyword>
<dbReference type="Proteomes" id="UP001374893">
    <property type="component" value="Chromosome"/>
</dbReference>
<name>A0ABM7RHK1_9BACT</name>
<dbReference type="NCBIfam" id="TIGR02601">
    <property type="entry name" value="autotrns_rpt"/>
    <property type="match status" value="3"/>
</dbReference>
<proteinExistence type="predicted"/>
<accession>A0ABM7RHK1</accession>
<evidence type="ECO:0008006" key="4">
    <source>
        <dbReference type="Google" id="ProtNLM"/>
    </source>
</evidence>
<protein>
    <recommendedName>
        <fullName evidence="4">Autotransporter-associated beta strand repeat-containing protein</fullName>
    </recommendedName>
</protein>
<dbReference type="Pfam" id="PF12951">
    <property type="entry name" value="PATR"/>
    <property type="match status" value="5"/>
</dbReference>
<dbReference type="InterPro" id="IPR011050">
    <property type="entry name" value="Pectin_lyase_fold/virulence"/>
</dbReference>
<evidence type="ECO:0000313" key="3">
    <source>
        <dbReference type="Proteomes" id="UP001374893"/>
    </source>
</evidence>
<reference evidence="2 3" key="1">
    <citation type="submission" date="2021-06" db="EMBL/GenBank/DDBJ databases">
        <title>Complete genome of Haloferula helveola possessing various polysaccharide degrading enzymes.</title>
        <authorList>
            <person name="Takami H."/>
            <person name="Huang C."/>
            <person name="Hamasaki K."/>
        </authorList>
    </citation>
    <scope>NUCLEOTIDE SEQUENCE [LARGE SCALE GENOMIC DNA]</scope>
    <source>
        <strain evidence="2 3">CN-1</strain>
    </source>
</reference>
<organism evidence="2 3">
    <name type="scientific">Haloferula helveola</name>
    <dbReference type="NCBI Taxonomy" id="490095"/>
    <lineage>
        <taxon>Bacteria</taxon>
        <taxon>Pseudomonadati</taxon>
        <taxon>Verrucomicrobiota</taxon>
        <taxon>Verrucomicrobiia</taxon>
        <taxon>Verrucomicrobiales</taxon>
        <taxon>Verrucomicrobiaceae</taxon>
        <taxon>Haloferula</taxon>
    </lineage>
</organism>